<evidence type="ECO:0000256" key="4">
    <source>
        <dbReference type="PROSITE-ProRule" id="PRU00600"/>
    </source>
</evidence>
<feature type="domain" description="DBF4-type" evidence="6">
    <location>
        <begin position="496"/>
        <end position="545"/>
    </location>
</feature>
<reference evidence="7" key="2">
    <citation type="submission" date="2020-11" db="EMBL/GenBank/DDBJ databases">
        <authorList>
            <consortium name="DOE Joint Genome Institute"/>
            <person name="Kuo A."/>
            <person name="Miyauchi S."/>
            <person name="Kiss E."/>
            <person name="Drula E."/>
            <person name="Kohler A."/>
            <person name="Sanchez-Garcia M."/>
            <person name="Andreopoulos B."/>
            <person name="Barry K.W."/>
            <person name="Bonito G."/>
            <person name="Buee M."/>
            <person name="Carver A."/>
            <person name="Chen C."/>
            <person name="Cichocki N."/>
            <person name="Clum A."/>
            <person name="Culley D."/>
            <person name="Crous P.W."/>
            <person name="Fauchery L."/>
            <person name="Girlanda M."/>
            <person name="Hayes R."/>
            <person name="Keri Z."/>
            <person name="Labutti K."/>
            <person name="Lipzen A."/>
            <person name="Lombard V."/>
            <person name="Magnuson J."/>
            <person name="Maillard F."/>
            <person name="Morin E."/>
            <person name="Murat C."/>
            <person name="Nolan M."/>
            <person name="Ohm R."/>
            <person name="Pangilinan J."/>
            <person name="Pereira M."/>
            <person name="Perotto S."/>
            <person name="Peter M."/>
            <person name="Riley R."/>
            <person name="Sitrit Y."/>
            <person name="Stielow B."/>
            <person name="Szollosi G."/>
            <person name="Zifcakova L."/>
            <person name="Stursova M."/>
            <person name="Spatafora J.W."/>
            <person name="Tedersoo L."/>
            <person name="Vaario L.-M."/>
            <person name="Yamada A."/>
            <person name="Yan M."/>
            <person name="Wang P."/>
            <person name="Xu J."/>
            <person name="Bruns T."/>
            <person name="Baldrian P."/>
            <person name="Vilgalys R."/>
            <person name="Henrissat B."/>
            <person name="Grigoriev I.V."/>
            <person name="Hibbett D."/>
            <person name="Nagy L.G."/>
            <person name="Martin F.M."/>
        </authorList>
    </citation>
    <scope>NUCLEOTIDE SEQUENCE</scope>
    <source>
        <strain evidence="7">UH-Tt-Lm1</strain>
    </source>
</reference>
<dbReference type="OrthoDB" id="21380at2759"/>
<name>A0A9P6HQL0_9AGAM</name>
<dbReference type="CDD" id="cd00027">
    <property type="entry name" value="BRCT"/>
    <property type="match status" value="1"/>
</dbReference>
<feature type="compositionally biased region" description="Polar residues" evidence="5">
    <location>
        <begin position="226"/>
        <end position="238"/>
    </location>
</feature>
<dbReference type="GO" id="GO:0003676">
    <property type="term" value="F:nucleic acid binding"/>
    <property type="evidence" value="ECO:0007669"/>
    <property type="project" value="InterPro"/>
</dbReference>
<dbReference type="GO" id="GO:0008270">
    <property type="term" value="F:zinc ion binding"/>
    <property type="evidence" value="ECO:0007669"/>
    <property type="project" value="UniProtKB-KW"/>
</dbReference>
<dbReference type="GO" id="GO:1901987">
    <property type="term" value="P:regulation of cell cycle phase transition"/>
    <property type="evidence" value="ECO:0007669"/>
    <property type="project" value="TreeGrafter"/>
</dbReference>
<sequence length="587" mass="65717">MAAVANAPPVSRTPSLPLLDSPVKLRPTTKRARSPVPADQGQAQEHTIKRHKSSTTANGATAPANEKDRKKAEKLEKEAVWRAKYLEHFPRWIFFFDPDGFDQDVSAMRKKLIRGVQSLGASVVDSLTEEVTHLITDVDPNSTGQDSPSNKENNPSSRTTALHSLRSPAKVLDGEDADPEVVNIATYAISLGKKVWGAAKLTSIIERCQGGSLNSSHHSRTHAVPPNSSSTKGNQKSLSQLLEHERLHGTTTERDPNSKRHDYTYFSKNHYFVLVEDLRQELAPIAVLQYPITKSANGKDTGTWPVLHCHPKARGPFIEFDEREEKRWRKAENAEKEREREREQRRKRFEQKRRSLKENQFKAQHDLRRTVSMNNLHRRGILPEVIADGDPDHLESANASGYLASGGYVAASGNSVGITSTTGTTSATTDGSLTKLQLPPSLRGRLQQEVVTSRRFGNSGKSKEKGDMGPPAEIPDRRGLRKSRSTNTLRLPKRDEGSKPGYCESCRVRFEDFKEHVQGRKHRKFAADDSHYVELDALLDRVRRRTVEEAEVMREGDVVISAHCEVFGVPDTPHDLVAFDEEGFWES</sequence>
<evidence type="ECO:0000256" key="2">
    <source>
        <dbReference type="ARBA" id="ARBA00022771"/>
    </source>
</evidence>
<feature type="compositionally biased region" description="Polar residues" evidence="5">
    <location>
        <begin position="449"/>
        <end position="460"/>
    </location>
</feature>
<reference evidence="7" key="1">
    <citation type="journal article" date="2020" name="Nat. Commun.">
        <title>Large-scale genome sequencing of mycorrhizal fungi provides insights into the early evolution of symbiotic traits.</title>
        <authorList>
            <person name="Miyauchi S."/>
            <person name="Kiss E."/>
            <person name="Kuo A."/>
            <person name="Drula E."/>
            <person name="Kohler A."/>
            <person name="Sanchez-Garcia M."/>
            <person name="Morin E."/>
            <person name="Andreopoulos B."/>
            <person name="Barry K.W."/>
            <person name="Bonito G."/>
            <person name="Buee M."/>
            <person name="Carver A."/>
            <person name="Chen C."/>
            <person name="Cichocki N."/>
            <person name="Clum A."/>
            <person name="Culley D."/>
            <person name="Crous P.W."/>
            <person name="Fauchery L."/>
            <person name="Girlanda M."/>
            <person name="Hayes R.D."/>
            <person name="Keri Z."/>
            <person name="LaButti K."/>
            <person name="Lipzen A."/>
            <person name="Lombard V."/>
            <person name="Magnuson J."/>
            <person name="Maillard F."/>
            <person name="Murat C."/>
            <person name="Nolan M."/>
            <person name="Ohm R.A."/>
            <person name="Pangilinan J."/>
            <person name="Pereira M.F."/>
            <person name="Perotto S."/>
            <person name="Peter M."/>
            <person name="Pfister S."/>
            <person name="Riley R."/>
            <person name="Sitrit Y."/>
            <person name="Stielow J.B."/>
            <person name="Szollosi G."/>
            <person name="Zifcakova L."/>
            <person name="Stursova M."/>
            <person name="Spatafora J.W."/>
            <person name="Tedersoo L."/>
            <person name="Vaario L.M."/>
            <person name="Yamada A."/>
            <person name="Yan M."/>
            <person name="Wang P."/>
            <person name="Xu J."/>
            <person name="Bruns T."/>
            <person name="Baldrian P."/>
            <person name="Vilgalys R."/>
            <person name="Dunand C."/>
            <person name="Henrissat B."/>
            <person name="Grigoriev I.V."/>
            <person name="Hibbett D."/>
            <person name="Nagy L.G."/>
            <person name="Martin F.M."/>
        </authorList>
    </citation>
    <scope>NUCLEOTIDE SEQUENCE</scope>
    <source>
        <strain evidence="7">UH-Tt-Lm1</strain>
    </source>
</reference>
<evidence type="ECO:0000256" key="5">
    <source>
        <dbReference type="SAM" id="MobiDB-lite"/>
    </source>
</evidence>
<dbReference type="GO" id="GO:0010571">
    <property type="term" value="P:positive regulation of nuclear cell cycle DNA replication"/>
    <property type="evidence" value="ECO:0007669"/>
    <property type="project" value="TreeGrafter"/>
</dbReference>
<feature type="region of interest" description="Disordered" evidence="5">
    <location>
        <begin position="1"/>
        <end position="72"/>
    </location>
</feature>
<keyword evidence="2 4" id="KW-0863">Zinc-finger</keyword>
<evidence type="ECO:0000313" key="7">
    <source>
        <dbReference type="EMBL" id="KAF9792620.1"/>
    </source>
</evidence>
<dbReference type="SMART" id="SM00586">
    <property type="entry name" value="ZnF_DBF"/>
    <property type="match status" value="1"/>
</dbReference>
<evidence type="ECO:0000313" key="8">
    <source>
        <dbReference type="Proteomes" id="UP000736335"/>
    </source>
</evidence>
<dbReference type="Gene3D" id="6.10.250.3410">
    <property type="entry name" value="DBF zinc finger"/>
    <property type="match status" value="1"/>
</dbReference>
<dbReference type="AlphaFoldDB" id="A0A9P6HQL0"/>
<dbReference type="InterPro" id="IPR006572">
    <property type="entry name" value="Znf_DBF"/>
</dbReference>
<feature type="compositionally biased region" description="Low complexity" evidence="5">
    <location>
        <begin position="422"/>
        <end position="434"/>
    </location>
</feature>
<dbReference type="Gene3D" id="3.40.50.10190">
    <property type="entry name" value="BRCT domain"/>
    <property type="match status" value="1"/>
</dbReference>
<dbReference type="GO" id="GO:0031431">
    <property type="term" value="C:Dbf4-dependent protein kinase complex"/>
    <property type="evidence" value="ECO:0007669"/>
    <property type="project" value="TreeGrafter"/>
</dbReference>
<feature type="region of interest" description="Disordered" evidence="5">
    <location>
        <begin position="136"/>
        <end position="165"/>
    </location>
</feature>
<dbReference type="InterPro" id="IPR036420">
    <property type="entry name" value="BRCT_dom_sf"/>
</dbReference>
<dbReference type="Pfam" id="PF08630">
    <property type="entry name" value="Dfp1_Him1_M"/>
    <property type="match status" value="1"/>
</dbReference>
<accession>A0A9P6HQL0</accession>
<keyword evidence="1" id="KW-0479">Metal-binding</keyword>
<feature type="compositionally biased region" description="Basic and acidic residues" evidence="5">
    <location>
        <begin position="352"/>
        <end position="361"/>
    </location>
</feature>
<comment type="caution">
    <text evidence="7">The sequence shown here is derived from an EMBL/GenBank/DDBJ whole genome shotgun (WGS) entry which is preliminary data.</text>
</comment>
<protein>
    <submittedName>
        <fullName evidence="7">Dfp1/Him1, central region-domain-containing protein</fullName>
    </submittedName>
</protein>
<feature type="compositionally biased region" description="Polar residues" evidence="5">
    <location>
        <begin position="139"/>
        <end position="162"/>
    </location>
</feature>
<feature type="compositionally biased region" description="Basic and acidic residues" evidence="5">
    <location>
        <begin position="330"/>
        <end position="344"/>
    </location>
</feature>
<keyword evidence="3" id="KW-0862">Zinc</keyword>
<proteinExistence type="predicted"/>
<dbReference type="InterPro" id="IPR038545">
    <property type="entry name" value="Znf_DBF_sf"/>
</dbReference>
<evidence type="ECO:0000256" key="1">
    <source>
        <dbReference type="ARBA" id="ARBA00022723"/>
    </source>
</evidence>
<evidence type="ECO:0000259" key="6">
    <source>
        <dbReference type="PROSITE" id="PS51265"/>
    </source>
</evidence>
<dbReference type="EMBL" id="WIUZ02000001">
    <property type="protein sequence ID" value="KAF9792620.1"/>
    <property type="molecule type" value="Genomic_DNA"/>
</dbReference>
<dbReference type="PANTHER" id="PTHR15375">
    <property type="entry name" value="ACTIVATOR OF S-PHASE KINASE-RELATED"/>
    <property type="match status" value="1"/>
</dbReference>
<dbReference type="SUPFAM" id="SSF52113">
    <property type="entry name" value="BRCT domain"/>
    <property type="match status" value="1"/>
</dbReference>
<feature type="region of interest" description="Disordered" evidence="5">
    <location>
        <begin position="330"/>
        <end position="361"/>
    </location>
</feature>
<dbReference type="Pfam" id="PF07535">
    <property type="entry name" value="zf-DBF"/>
    <property type="match status" value="1"/>
</dbReference>
<feature type="region of interest" description="Disordered" evidence="5">
    <location>
        <begin position="211"/>
        <end position="238"/>
    </location>
</feature>
<dbReference type="InterPro" id="IPR051590">
    <property type="entry name" value="Replication_Regulatory_Kinase"/>
</dbReference>
<dbReference type="PROSITE" id="PS51265">
    <property type="entry name" value="ZF_DBF4"/>
    <property type="match status" value="1"/>
</dbReference>
<organism evidence="7 8">
    <name type="scientific">Thelephora terrestris</name>
    <dbReference type="NCBI Taxonomy" id="56493"/>
    <lineage>
        <taxon>Eukaryota</taxon>
        <taxon>Fungi</taxon>
        <taxon>Dikarya</taxon>
        <taxon>Basidiomycota</taxon>
        <taxon>Agaricomycotina</taxon>
        <taxon>Agaricomycetes</taxon>
        <taxon>Thelephorales</taxon>
        <taxon>Thelephoraceae</taxon>
        <taxon>Thelephora</taxon>
    </lineage>
</organism>
<dbReference type="FunFam" id="6.10.250.3410:FF:000001">
    <property type="entry name" value="Protein DBF4 homolog A"/>
    <property type="match status" value="1"/>
</dbReference>
<keyword evidence="8" id="KW-1185">Reference proteome</keyword>
<dbReference type="InterPro" id="IPR013939">
    <property type="entry name" value="Regulatory_Dfp1/Him1"/>
</dbReference>
<dbReference type="Proteomes" id="UP000736335">
    <property type="component" value="Unassembled WGS sequence"/>
</dbReference>
<feature type="region of interest" description="Disordered" evidence="5">
    <location>
        <begin position="422"/>
        <end position="498"/>
    </location>
</feature>
<gene>
    <name evidence="7" type="ORF">BJ322DRAFT_1116251</name>
</gene>
<dbReference type="GO" id="GO:0043539">
    <property type="term" value="F:protein serine/threonine kinase activator activity"/>
    <property type="evidence" value="ECO:0007669"/>
    <property type="project" value="TreeGrafter"/>
</dbReference>
<dbReference type="PANTHER" id="PTHR15375:SF26">
    <property type="entry name" value="PROTEIN CHIFFON"/>
    <property type="match status" value="1"/>
</dbReference>
<evidence type="ECO:0000256" key="3">
    <source>
        <dbReference type="ARBA" id="ARBA00022833"/>
    </source>
</evidence>